<comment type="caution">
    <text evidence="1">The sequence shown here is derived from an EMBL/GenBank/DDBJ whole genome shotgun (WGS) entry which is preliminary data.</text>
</comment>
<reference evidence="1 2" key="1">
    <citation type="journal article" date="2021" name="Elife">
        <title>Chloroplast acquisition without the gene transfer in kleptoplastic sea slugs, Plakobranchus ocellatus.</title>
        <authorList>
            <person name="Maeda T."/>
            <person name="Takahashi S."/>
            <person name="Yoshida T."/>
            <person name="Shimamura S."/>
            <person name="Takaki Y."/>
            <person name="Nagai Y."/>
            <person name="Toyoda A."/>
            <person name="Suzuki Y."/>
            <person name="Arimoto A."/>
            <person name="Ishii H."/>
            <person name="Satoh N."/>
            <person name="Nishiyama T."/>
            <person name="Hasebe M."/>
            <person name="Maruyama T."/>
            <person name="Minagawa J."/>
            <person name="Obokata J."/>
            <person name="Shigenobu S."/>
        </authorList>
    </citation>
    <scope>NUCLEOTIDE SEQUENCE [LARGE SCALE GENOMIC DNA]</scope>
</reference>
<gene>
    <name evidence="1" type="ORF">ElyMa_001416700</name>
</gene>
<evidence type="ECO:0000313" key="2">
    <source>
        <dbReference type="Proteomes" id="UP000762676"/>
    </source>
</evidence>
<dbReference type="EMBL" id="BMAT01002784">
    <property type="protein sequence ID" value="GFS14155.1"/>
    <property type="molecule type" value="Genomic_DNA"/>
</dbReference>
<name>A0AAV4IW10_9GAST</name>
<organism evidence="1 2">
    <name type="scientific">Elysia marginata</name>
    <dbReference type="NCBI Taxonomy" id="1093978"/>
    <lineage>
        <taxon>Eukaryota</taxon>
        <taxon>Metazoa</taxon>
        <taxon>Spiralia</taxon>
        <taxon>Lophotrochozoa</taxon>
        <taxon>Mollusca</taxon>
        <taxon>Gastropoda</taxon>
        <taxon>Heterobranchia</taxon>
        <taxon>Euthyneura</taxon>
        <taxon>Panpulmonata</taxon>
        <taxon>Sacoglossa</taxon>
        <taxon>Placobranchoidea</taxon>
        <taxon>Plakobranchidae</taxon>
        <taxon>Elysia</taxon>
    </lineage>
</organism>
<proteinExistence type="predicted"/>
<sequence length="96" mass="11297">MRQQDCVKKLHPEKARKNNMGRLKICSADPISSCPGFTTLKRKHWMITNRLRTRHAKTAYTITKLKSSPMCQRCSKAPETTSHCYKLPSYETRWWI</sequence>
<keyword evidence="2" id="KW-1185">Reference proteome</keyword>
<protein>
    <submittedName>
        <fullName evidence="1">Uncharacterized protein</fullName>
    </submittedName>
</protein>
<evidence type="ECO:0000313" key="1">
    <source>
        <dbReference type="EMBL" id="GFS14155.1"/>
    </source>
</evidence>
<dbReference type="Proteomes" id="UP000762676">
    <property type="component" value="Unassembled WGS sequence"/>
</dbReference>
<accession>A0AAV4IW10</accession>
<dbReference type="AlphaFoldDB" id="A0AAV4IW10"/>